<protein>
    <submittedName>
        <fullName evidence="1">Uncharacterized protein</fullName>
    </submittedName>
</protein>
<dbReference type="Proteomes" id="UP001143330">
    <property type="component" value="Unassembled WGS sequence"/>
</dbReference>
<name>A0A9W6JZZ4_9HYPH</name>
<evidence type="ECO:0000313" key="2">
    <source>
        <dbReference type="Proteomes" id="UP001143330"/>
    </source>
</evidence>
<sequence length="100" mass="10858">MAYITRTYSPEQLQAIIAGETEGTTLVSNEIVDLGGYYSDRVTAFVAEDDHTYVVHAQAGPPDEWTLPAFEGAGELTAYAVEPDPTVVPLGWRRVVVADD</sequence>
<dbReference type="EMBL" id="BSFM01000017">
    <property type="protein sequence ID" value="GLK85671.1"/>
    <property type="molecule type" value="Genomic_DNA"/>
</dbReference>
<reference evidence="1" key="1">
    <citation type="journal article" date="2014" name="Int. J. Syst. Evol. Microbiol.">
        <title>Complete genome sequence of Corynebacterium casei LMG S-19264T (=DSM 44701T), isolated from a smear-ripened cheese.</title>
        <authorList>
            <consortium name="US DOE Joint Genome Institute (JGI-PGF)"/>
            <person name="Walter F."/>
            <person name="Albersmeier A."/>
            <person name="Kalinowski J."/>
            <person name="Ruckert C."/>
        </authorList>
    </citation>
    <scope>NUCLEOTIDE SEQUENCE</scope>
    <source>
        <strain evidence="1">VKM B-2789</strain>
    </source>
</reference>
<organism evidence="1 2">
    <name type="scientific">Ancylobacter defluvii</name>
    <dbReference type="NCBI Taxonomy" id="1282440"/>
    <lineage>
        <taxon>Bacteria</taxon>
        <taxon>Pseudomonadati</taxon>
        <taxon>Pseudomonadota</taxon>
        <taxon>Alphaproteobacteria</taxon>
        <taxon>Hyphomicrobiales</taxon>
        <taxon>Xanthobacteraceae</taxon>
        <taxon>Ancylobacter</taxon>
    </lineage>
</organism>
<dbReference type="AlphaFoldDB" id="A0A9W6JZZ4"/>
<accession>A0A9W6JZZ4</accession>
<comment type="caution">
    <text evidence="1">The sequence shown here is derived from an EMBL/GenBank/DDBJ whole genome shotgun (WGS) entry which is preliminary data.</text>
</comment>
<keyword evidence="2" id="KW-1185">Reference proteome</keyword>
<dbReference type="RefSeq" id="WP_213359355.1">
    <property type="nucleotide sequence ID" value="NZ_BSFM01000017.1"/>
</dbReference>
<proteinExistence type="predicted"/>
<gene>
    <name evidence="1" type="ORF">GCM10017653_37410</name>
</gene>
<reference evidence="1" key="2">
    <citation type="submission" date="2023-01" db="EMBL/GenBank/DDBJ databases">
        <authorList>
            <person name="Sun Q."/>
            <person name="Evtushenko L."/>
        </authorList>
    </citation>
    <scope>NUCLEOTIDE SEQUENCE</scope>
    <source>
        <strain evidence="1">VKM B-2789</strain>
    </source>
</reference>
<evidence type="ECO:0000313" key="1">
    <source>
        <dbReference type="EMBL" id="GLK85671.1"/>
    </source>
</evidence>